<comment type="caution">
    <text evidence="1">The sequence shown here is derived from an EMBL/GenBank/DDBJ whole genome shotgun (WGS) entry which is preliminary data.</text>
</comment>
<reference evidence="1 2" key="1">
    <citation type="journal article" date="2021" name="Nat. Commun.">
        <title>Genetic determinants of endophytism in the Arabidopsis root mycobiome.</title>
        <authorList>
            <person name="Mesny F."/>
            <person name="Miyauchi S."/>
            <person name="Thiergart T."/>
            <person name="Pickel B."/>
            <person name="Atanasova L."/>
            <person name="Karlsson M."/>
            <person name="Huettel B."/>
            <person name="Barry K.W."/>
            <person name="Haridas S."/>
            <person name="Chen C."/>
            <person name="Bauer D."/>
            <person name="Andreopoulos W."/>
            <person name="Pangilinan J."/>
            <person name="LaButti K."/>
            <person name="Riley R."/>
            <person name="Lipzen A."/>
            <person name="Clum A."/>
            <person name="Drula E."/>
            <person name="Henrissat B."/>
            <person name="Kohler A."/>
            <person name="Grigoriev I.V."/>
            <person name="Martin F.M."/>
            <person name="Hacquard S."/>
        </authorList>
    </citation>
    <scope>NUCLEOTIDE SEQUENCE [LARGE SCALE GENOMIC DNA]</scope>
    <source>
        <strain evidence="1 2">MPI-SDFR-AT-0079</strain>
    </source>
</reference>
<accession>A0ACB7P9T6</accession>
<protein>
    <submittedName>
        <fullName evidence="1">Uncharacterized protein</fullName>
    </submittedName>
</protein>
<proteinExistence type="predicted"/>
<gene>
    <name evidence="1" type="ORF">F5144DRAFT_491395</name>
</gene>
<keyword evidence="2" id="KW-1185">Reference proteome</keyword>
<sequence>MGCGGSKEESTKPYHGHSTGPRQSKKSGEESDTISELSTRPVAPSRAGHAQPPTRPAPVQVSKPKQPDGRVNSANPKTSFQYVSPRGNLPVKRVENIVAKSPPPPHQPLRGKFPKQYRNTEGPPNNRTHNSSDWEIRQQQDPADHRSTEAYEYPVKTLVPEKPASTSESDFSKKPVGLRTVNAVIRPNDRELYEERWNRPPNDPGPIRAVVNKDHQLVGAIYHPEGDTSAYKRARLEPLDGKGRGEVARYDDQQQTGRTTWPQRGPDGGHGVL</sequence>
<organism evidence="1 2">
    <name type="scientific">Chaetomium tenue</name>
    <dbReference type="NCBI Taxonomy" id="1854479"/>
    <lineage>
        <taxon>Eukaryota</taxon>
        <taxon>Fungi</taxon>
        <taxon>Dikarya</taxon>
        <taxon>Ascomycota</taxon>
        <taxon>Pezizomycotina</taxon>
        <taxon>Sordariomycetes</taxon>
        <taxon>Sordariomycetidae</taxon>
        <taxon>Sordariales</taxon>
        <taxon>Chaetomiaceae</taxon>
        <taxon>Chaetomium</taxon>
    </lineage>
</organism>
<name>A0ACB7P9T6_9PEZI</name>
<evidence type="ECO:0000313" key="1">
    <source>
        <dbReference type="EMBL" id="KAH6631314.1"/>
    </source>
</evidence>
<evidence type="ECO:0000313" key="2">
    <source>
        <dbReference type="Proteomes" id="UP000724584"/>
    </source>
</evidence>
<dbReference type="Proteomes" id="UP000724584">
    <property type="component" value="Unassembled WGS sequence"/>
</dbReference>
<dbReference type="EMBL" id="JAGIZQ010000004">
    <property type="protein sequence ID" value="KAH6631314.1"/>
    <property type="molecule type" value="Genomic_DNA"/>
</dbReference>